<dbReference type="STRING" id="4540.A0A3L6SPM3"/>
<dbReference type="AlphaFoldDB" id="A0A3L6SPM3"/>
<feature type="chain" id="PRO_5018114932" evidence="2">
    <location>
        <begin position="24"/>
        <end position="217"/>
    </location>
</feature>
<dbReference type="Proteomes" id="UP000275267">
    <property type="component" value="Unassembled WGS sequence"/>
</dbReference>
<proteinExistence type="inferred from homology"/>
<dbReference type="EMBL" id="PQIB02000004">
    <property type="protein sequence ID" value="RLN23980.1"/>
    <property type="molecule type" value="Genomic_DNA"/>
</dbReference>
<evidence type="ECO:0000259" key="3">
    <source>
        <dbReference type="PROSITE" id="PS51767"/>
    </source>
</evidence>
<evidence type="ECO:0000313" key="5">
    <source>
        <dbReference type="Proteomes" id="UP000275267"/>
    </source>
</evidence>
<keyword evidence="2" id="KW-0732">Signal</keyword>
<dbReference type="GO" id="GO:0004190">
    <property type="term" value="F:aspartic-type endopeptidase activity"/>
    <property type="evidence" value="ECO:0007669"/>
    <property type="project" value="InterPro"/>
</dbReference>
<dbReference type="PANTHER" id="PTHR13683">
    <property type="entry name" value="ASPARTYL PROTEASES"/>
    <property type="match status" value="1"/>
</dbReference>
<dbReference type="InterPro" id="IPR021109">
    <property type="entry name" value="Peptidase_aspartic_dom_sf"/>
</dbReference>
<evidence type="ECO:0000313" key="4">
    <source>
        <dbReference type="EMBL" id="RLN23980.1"/>
    </source>
</evidence>
<sequence>MSPLRLPVVVLVLLPTFWAPSTAMRSSTLLLARSHSVPPDAGAPITAWAASMAAQSAADAARVATLAAGSGKTKKGGGRRSFVPIAPGRQILSIPNYVARARLGTPAQTLHVAIDPSNDAAWVPCGGCTGCAASAPSFSPTQSSTYRPVRCGSPELLLTPLASKNPTVPRRSVDCTASLAFLEGCCSLALLPTWPPIMPPFYSIHACKRALNVQKMS</sequence>
<name>A0A3L6SPM3_PANMI</name>
<accession>A0A3L6SPM3</accession>
<dbReference type="PANTHER" id="PTHR13683:SF798">
    <property type="entry name" value="ASPARTYL PROTEASE AED3-LIKE"/>
    <property type="match status" value="1"/>
</dbReference>
<evidence type="ECO:0000256" key="1">
    <source>
        <dbReference type="ARBA" id="ARBA00007447"/>
    </source>
</evidence>
<organism evidence="4 5">
    <name type="scientific">Panicum miliaceum</name>
    <name type="common">Proso millet</name>
    <name type="synonym">Broomcorn millet</name>
    <dbReference type="NCBI Taxonomy" id="4540"/>
    <lineage>
        <taxon>Eukaryota</taxon>
        <taxon>Viridiplantae</taxon>
        <taxon>Streptophyta</taxon>
        <taxon>Embryophyta</taxon>
        <taxon>Tracheophyta</taxon>
        <taxon>Spermatophyta</taxon>
        <taxon>Magnoliopsida</taxon>
        <taxon>Liliopsida</taxon>
        <taxon>Poales</taxon>
        <taxon>Poaceae</taxon>
        <taxon>PACMAD clade</taxon>
        <taxon>Panicoideae</taxon>
        <taxon>Panicodae</taxon>
        <taxon>Paniceae</taxon>
        <taxon>Panicinae</taxon>
        <taxon>Panicum</taxon>
        <taxon>Panicum sect. Panicum</taxon>
    </lineage>
</organism>
<dbReference type="InterPro" id="IPR001461">
    <property type="entry name" value="Aspartic_peptidase_A1"/>
</dbReference>
<dbReference type="OrthoDB" id="1727147at2759"/>
<dbReference type="GO" id="GO:0006508">
    <property type="term" value="P:proteolysis"/>
    <property type="evidence" value="ECO:0007669"/>
    <property type="project" value="UniProtKB-KW"/>
</dbReference>
<dbReference type="Pfam" id="PF14543">
    <property type="entry name" value="TAXi_N"/>
    <property type="match status" value="1"/>
</dbReference>
<dbReference type="InterPro" id="IPR032861">
    <property type="entry name" value="TAXi_N"/>
</dbReference>
<gene>
    <name evidence="4" type="ORF">C2845_PM07G35120</name>
</gene>
<dbReference type="InterPro" id="IPR033121">
    <property type="entry name" value="PEPTIDASE_A1"/>
</dbReference>
<comment type="caution">
    <text evidence="4">The sequence shown here is derived from an EMBL/GenBank/DDBJ whole genome shotgun (WGS) entry which is preliminary data.</text>
</comment>
<dbReference type="Gene3D" id="2.40.70.10">
    <property type="entry name" value="Acid Proteases"/>
    <property type="match status" value="1"/>
</dbReference>
<dbReference type="PROSITE" id="PS51767">
    <property type="entry name" value="PEPTIDASE_A1"/>
    <property type="match status" value="1"/>
</dbReference>
<feature type="signal peptide" evidence="2">
    <location>
        <begin position="1"/>
        <end position="23"/>
    </location>
</feature>
<reference evidence="5" key="1">
    <citation type="journal article" date="2019" name="Nat. Commun.">
        <title>The genome of broomcorn millet.</title>
        <authorList>
            <person name="Zou C."/>
            <person name="Miki D."/>
            <person name="Li D."/>
            <person name="Tang Q."/>
            <person name="Xiao L."/>
            <person name="Rajput S."/>
            <person name="Deng P."/>
            <person name="Jia W."/>
            <person name="Huang R."/>
            <person name="Zhang M."/>
            <person name="Sun Y."/>
            <person name="Hu J."/>
            <person name="Fu X."/>
            <person name="Schnable P.S."/>
            <person name="Li F."/>
            <person name="Zhang H."/>
            <person name="Feng B."/>
            <person name="Zhu X."/>
            <person name="Liu R."/>
            <person name="Schnable J.C."/>
            <person name="Zhu J.-K."/>
            <person name="Zhang H."/>
        </authorList>
    </citation>
    <scope>NUCLEOTIDE SEQUENCE [LARGE SCALE GENOMIC DNA]</scope>
</reference>
<evidence type="ECO:0000256" key="2">
    <source>
        <dbReference type="SAM" id="SignalP"/>
    </source>
</evidence>
<dbReference type="SUPFAM" id="SSF50630">
    <property type="entry name" value="Acid proteases"/>
    <property type="match status" value="1"/>
</dbReference>
<feature type="domain" description="Peptidase A1" evidence="3">
    <location>
        <begin position="97"/>
        <end position="217"/>
    </location>
</feature>
<protein>
    <submittedName>
        <fullName evidence="4">Protein ASPARTIC PROTEASE IN GUARD CELL 2-like</fullName>
    </submittedName>
</protein>
<keyword evidence="5" id="KW-1185">Reference proteome</keyword>
<comment type="similarity">
    <text evidence="1">Belongs to the peptidase A1 family.</text>
</comment>